<dbReference type="Proteomes" id="UP000636010">
    <property type="component" value="Unassembled WGS sequence"/>
</dbReference>
<dbReference type="Gene3D" id="1.25.40.10">
    <property type="entry name" value="Tetratricopeptide repeat domain"/>
    <property type="match status" value="1"/>
</dbReference>
<dbReference type="EMBL" id="BMEC01000008">
    <property type="protein sequence ID" value="GGC39432.1"/>
    <property type="molecule type" value="Genomic_DNA"/>
</dbReference>
<organism evidence="1 2">
    <name type="scientific">Marivirga lumbricoides</name>
    <dbReference type="NCBI Taxonomy" id="1046115"/>
    <lineage>
        <taxon>Bacteria</taxon>
        <taxon>Pseudomonadati</taxon>
        <taxon>Bacteroidota</taxon>
        <taxon>Cytophagia</taxon>
        <taxon>Cytophagales</taxon>
        <taxon>Marivirgaceae</taxon>
        <taxon>Marivirga</taxon>
    </lineage>
</organism>
<proteinExistence type="predicted"/>
<accession>A0ABQ1MHX1</accession>
<dbReference type="SUPFAM" id="SSF48452">
    <property type="entry name" value="TPR-like"/>
    <property type="match status" value="1"/>
</dbReference>
<evidence type="ECO:0000313" key="1">
    <source>
        <dbReference type="EMBL" id="GGC39432.1"/>
    </source>
</evidence>
<name>A0ABQ1MHX1_9BACT</name>
<protein>
    <recommendedName>
        <fullName evidence="3">Tetratricopeptide repeat protein</fullName>
    </recommendedName>
</protein>
<evidence type="ECO:0000313" key="2">
    <source>
        <dbReference type="Proteomes" id="UP000636010"/>
    </source>
</evidence>
<gene>
    <name evidence="1" type="ORF">GCM10011506_26160</name>
</gene>
<sequence length="433" mass="49370">MKRTLLTLVVIVAAQLVAFGQDGWKWPEDEAKKAKAMEKNALYSDMLTAENYEAAKKPLDWLLRETPDLNPSIYIQGVKIYENLAQTAKGQKQKNLQDSTVLLYDLRMQYFNDKENVMNRKAFDAYAAWKDRSDKYKELYELHKETFALLGSNILIGNVSAYMDAVRRYKLSGGDLSNLEIIDIYDQLNTILDEKLAAGESQAKVDKYRDYLDKLFNATVTIDCSIIDNQLYPKFKESMDLKGAKRIIKFALAGSCTDTEAFVEAAKYVINQEPDFGIIRLVALKSKSNGDLAQAEEYFSKALEFTEDNLKKGEIYLELSDIASKRGNKSAARSYAYKALEADPSKTEAYAIIGDLYLRSFEDCKLGKDIVKDRAVFLAAYKMYQRAGNQERMALAKEQFPSKEDIFNYNYSQGQEIQVNCWINETVSVQTRD</sequence>
<keyword evidence="2" id="KW-1185">Reference proteome</keyword>
<comment type="caution">
    <text evidence="1">The sequence shown here is derived from an EMBL/GenBank/DDBJ whole genome shotgun (WGS) entry which is preliminary data.</text>
</comment>
<evidence type="ECO:0008006" key="3">
    <source>
        <dbReference type="Google" id="ProtNLM"/>
    </source>
</evidence>
<reference evidence="2" key="1">
    <citation type="journal article" date="2019" name="Int. J. Syst. Evol. Microbiol.">
        <title>The Global Catalogue of Microorganisms (GCM) 10K type strain sequencing project: providing services to taxonomists for standard genome sequencing and annotation.</title>
        <authorList>
            <consortium name="The Broad Institute Genomics Platform"/>
            <consortium name="The Broad Institute Genome Sequencing Center for Infectious Disease"/>
            <person name="Wu L."/>
            <person name="Ma J."/>
        </authorList>
    </citation>
    <scope>NUCLEOTIDE SEQUENCE [LARGE SCALE GENOMIC DNA]</scope>
    <source>
        <strain evidence="2">CGMCC 1.10832</strain>
    </source>
</reference>
<dbReference type="InterPro" id="IPR011990">
    <property type="entry name" value="TPR-like_helical_dom_sf"/>
</dbReference>
<dbReference type="RefSeq" id="WP_188464134.1">
    <property type="nucleotide sequence ID" value="NZ_BAABHU010000008.1"/>
</dbReference>